<evidence type="ECO:0000313" key="3">
    <source>
        <dbReference type="EMBL" id="MBM6775425.1"/>
    </source>
</evidence>
<feature type="transmembrane region" description="Helical" evidence="2">
    <location>
        <begin position="49"/>
        <end position="68"/>
    </location>
</feature>
<gene>
    <name evidence="3" type="ORF">H9X80_07715</name>
</gene>
<keyword evidence="4" id="KW-1185">Reference proteome</keyword>
<feature type="transmembrane region" description="Helical" evidence="2">
    <location>
        <begin position="21"/>
        <end position="37"/>
    </location>
</feature>
<organism evidence="3 4">
    <name type="scientific">Olsenella profusa</name>
    <dbReference type="NCBI Taxonomy" id="138595"/>
    <lineage>
        <taxon>Bacteria</taxon>
        <taxon>Bacillati</taxon>
        <taxon>Actinomycetota</taxon>
        <taxon>Coriobacteriia</taxon>
        <taxon>Coriobacteriales</taxon>
        <taxon>Atopobiaceae</taxon>
        <taxon>Olsenella</taxon>
    </lineage>
</organism>
<reference evidence="3 4" key="1">
    <citation type="journal article" date="2021" name="Sci. Rep.">
        <title>The distribution of antibiotic resistance genes in chicken gut microbiota commensals.</title>
        <authorList>
            <person name="Juricova H."/>
            <person name="Matiasovicova J."/>
            <person name="Kubasova T."/>
            <person name="Cejkova D."/>
            <person name="Rychlik I."/>
        </authorList>
    </citation>
    <scope>NUCLEOTIDE SEQUENCE [LARGE SCALE GENOMIC DNA]</scope>
    <source>
        <strain evidence="3 4">An794</strain>
    </source>
</reference>
<keyword evidence="2" id="KW-0812">Transmembrane</keyword>
<dbReference type="InterPro" id="IPR011990">
    <property type="entry name" value="TPR-like_helical_dom_sf"/>
</dbReference>
<sequence>MRARNNGRKTHETLGFKIADAVLICLGCLVVVAAAVQGDSLGGVARRSLVRAGVLLCAVGLGALFLAWHHRHGKKEDERAQSTEAAEPTASASQVNLEGMLRHSDDVVGTLRDIASHGAGHGDFGTLAALLGRVGVLAWEDAPRLTANKLRCNGRWWLTCVDGTLEGRTYEQVVSLEAALNVNEDLRGVDGPPVTSAEQAALRAGRVFAAVADLEPRSAQTETFRELLLEQGEERGEWRCRIGLADRCESLPAPFRVEVDYQSNVGAGMLCVGVAVPGPGCFSLLADDAAGRADAARSYALRLGLAVGRCGLDALPAPGRVIVNCHEHGSDDTTLLSLDLTREALERLRTAVRDRGALMGRLPADGCLSYRVGRDGWLVPVRPFAHLTDGAFCPPRRWREVELDDTPTEGALRTACGAARVSDLGIMEKAGRAAAWNGMVAQLGTSTQDVVSKLVGLRDATNDLTVAEACERTSKALVEGSVDTADRRALAYLFVDGGQLARVARRASALFKKDEITPEKLEGALAELEGALSPITDMGIYLDDSDNVYRYFNSTAERVHYNRTAHDDGRRVRLVPDEYYGALANASRILNALGRTEDALVHADELMRVAPVTPDATLTKVRCLEEQSRIFEAADLLKEAIGYSSTARDLAICFYRLAFMEWKLGRGDLCVACYQRAISLHTDIAPQARSELADLLSTEEGLRPLADDEVVPALERGGLPAGGVDELRLELRDALVACTDAELFGVARQLASALIELYRDDALIDVRHSLVRP</sequence>
<proteinExistence type="predicted"/>
<evidence type="ECO:0000313" key="4">
    <source>
        <dbReference type="Proteomes" id="UP000712527"/>
    </source>
</evidence>
<feature type="region of interest" description="Disordered" evidence="1">
    <location>
        <begin position="76"/>
        <end position="95"/>
    </location>
</feature>
<dbReference type="Gene3D" id="1.25.40.10">
    <property type="entry name" value="Tetratricopeptide repeat domain"/>
    <property type="match status" value="1"/>
</dbReference>
<dbReference type="EMBL" id="JACSNQ010000018">
    <property type="protein sequence ID" value="MBM6775425.1"/>
    <property type="molecule type" value="Genomic_DNA"/>
</dbReference>
<dbReference type="Proteomes" id="UP000712527">
    <property type="component" value="Unassembled WGS sequence"/>
</dbReference>
<dbReference type="RefSeq" id="WP_204793762.1">
    <property type="nucleotide sequence ID" value="NZ_JACSNQ010000018.1"/>
</dbReference>
<comment type="caution">
    <text evidence="3">The sequence shown here is derived from an EMBL/GenBank/DDBJ whole genome shotgun (WGS) entry which is preliminary data.</text>
</comment>
<keyword evidence="2" id="KW-0472">Membrane</keyword>
<keyword evidence="2" id="KW-1133">Transmembrane helix</keyword>
<name>A0ABS2F3G2_9ACTN</name>
<accession>A0ABS2F3G2</accession>
<protein>
    <submittedName>
        <fullName evidence="3">Tetratricopeptide repeat protein</fullName>
    </submittedName>
</protein>
<dbReference type="SUPFAM" id="SSF48452">
    <property type="entry name" value="TPR-like"/>
    <property type="match status" value="1"/>
</dbReference>
<evidence type="ECO:0000256" key="2">
    <source>
        <dbReference type="SAM" id="Phobius"/>
    </source>
</evidence>
<feature type="compositionally biased region" description="Low complexity" evidence="1">
    <location>
        <begin position="82"/>
        <end position="94"/>
    </location>
</feature>
<evidence type="ECO:0000256" key="1">
    <source>
        <dbReference type="SAM" id="MobiDB-lite"/>
    </source>
</evidence>